<dbReference type="PANTHER" id="PTHR13778">
    <property type="entry name" value="GLYCOSYLTRANSFERASE 8 DOMAIN-CONTAINING PROTEIN"/>
    <property type="match status" value="1"/>
</dbReference>
<evidence type="ECO:0000313" key="4">
    <source>
        <dbReference type="EMBL" id="KOM50028.1"/>
    </source>
</evidence>
<dbReference type="Gramene" id="KOM50028">
    <property type="protein sequence ID" value="KOM50028"/>
    <property type="gene ID" value="LR48_Vigan08g085500"/>
</dbReference>
<dbReference type="Proteomes" id="UP000053144">
    <property type="component" value="Chromosome 8"/>
</dbReference>
<dbReference type="InterPro" id="IPR029044">
    <property type="entry name" value="Nucleotide-diphossugar_trans"/>
</dbReference>
<keyword evidence="3" id="KW-0808">Transferase</keyword>
<dbReference type="EMBL" id="CM003378">
    <property type="protein sequence ID" value="KOM50028.1"/>
    <property type="molecule type" value="Genomic_DNA"/>
</dbReference>
<reference evidence="5" key="1">
    <citation type="journal article" date="2015" name="Proc. Natl. Acad. Sci. U.S.A.">
        <title>Genome sequencing of adzuki bean (Vigna angularis) provides insight into high starch and low fat accumulation and domestication.</title>
        <authorList>
            <person name="Yang K."/>
            <person name="Tian Z."/>
            <person name="Chen C."/>
            <person name="Luo L."/>
            <person name="Zhao B."/>
            <person name="Wang Z."/>
            <person name="Yu L."/>
            <person name="Li Y."/>
            <person name="Sun Y."/>
            <person name="Li W."/>
            <person name="Chen Y."/>
            <person name="Li Y."/>
            <person name="Zhang Y."/>
            <person name="Ai D."/>
            <person name="Zhao J."/>
            <person name="Shang C."/>
            <person name="Ma Y."/>
            <person name="Wu B."/>
            <person name="Wang M."/>
            <person name="Gao L."/>
            <person name="Sun D."/>
            <person name="Zhang P."/>
            <person name="Guo F."/>
            <person name="Wang W."/>
            <person name="Li Y."/>
            <person name="Wang J."/>
            <person name="Varshney R.K."/>
            <person name="Wang J."/>
            <person name="Ling H.Q."/>
            <person name="Wan P."/>
        </authorList>
    </citation>
    <scope>NUCLEOTIDE SEQUENCE</scope>
    <source>
        <strain evidence="5">cv. Jingnong 6</strain>
    </source>
</reference>
<proteinExistence type="predicted"/>
<accession>A0A0L9V507</accession>
<sequence length="119" mass="13617">MRLGFRPNKRVYDHSLVHVAITLDVEYLRGSITAVHSILRHALCPENVFFHFLVSDTNLQALVDAKVNWFGKVAKPKHMNLPPQFSTETSNVAESEESSSIITWHRRLTHPLKLNTVPF</sequence>
<evidence type="ECO:0000256" key="3">
    <source>
        <dbReference type="ARBA" id="ARBA00022679"/>
    </source>
</evidence>
<dbReference type="InterPro" id="IPR050748">
    <property type="entry name" value="Glycosyltrans_8_dom-fam"/>
</dbReference>
<dbReference type="GO" id="GO:0005794">
    <property type="term" value="C:Golgi apparatus"/>
    <property type="evidence" value="ECO:0007669"/>
    <property type="project" value="TreeGrafter"/>
</dbReference>
<dbReference type="SUPFAM" id="SSF53448">
    <property type="entry name" value="Nucleotide-diphospho-sugar transferases"/>
    <property type="match status" value="1"/>
</dbReference>
<name>A0A0L9V507_PHAAN</name>
<dbReference type="STRING" id="3914.A0A0L9V507"/>
<organism evidence="4 5">
    <name type="scientific">Phaseolus angularis</name>
    <name type="common">Azuki bean</name>
    <name type="synonym">Vigna angularis</name>
    <dbReference type="NCBI Taxonomy" id="3914"/>
    <lineage>
        <taxon>Eukaryota</taxon>
        <taxon>Viridiplantae</taxon>
        <taxon>Streptophyta</taxon>
        <taxon>Embryophyta</taxon>
        <taxon>Tracheophyta</taxon>
        <taxon>Spermatophyta</taxon>
        <taxon>Magnoliopsida</taxon>
        <taxon>eudicotyledons</taxon>
        <taxon>Gunneridae</taxon>
        <taxon>Pentapetalae</taxon>
        <taxon>rosids</taxon>
        <taxon>fabids</taxon>
        <taxon>Fabales</taxon>
        <taxon>Fabaceae</taxon>
        <taxon>Papilionoideae</taxon>
        <taxon>50 kb inversion clade</taxon>
        <taxon>NPAAA clade</taxon>
        <taxon>indigoferoid/millettioid clade</taxon>
        <taxon>Phaseoleae</taxon>
        <taxon>Vigna</taxon>
    </lineage>
</organism>
<dbReference type="PANTHER" id="PTHR13778:SF48">
    <property type="entry name" value="GALACTURONOSYLTRANSFERASE-LIKE 7-RELATED"/>
    <property type="match status" value="1"/>
</dbReference>
<protein>
    <submittedName>
        <fullName evidence="4">Uncharacterized protein</fullName>
    </submittedName>
</protein>
<comment type="pathway">
    <text evidence="1">Glycan metabolism; pectin biosynthesis.</text>
</comment>
<dbReference type="GO" id="GO:0016757">
    <property type="term" value="F:glycosyltransferase activity"/>
    <property type="evidence" value="ECO:0007669"/>
    <property type="project" value="UniProtKB-KW"/>
</dbReference>
<evidence type="ECO:0000256" key="2">
    <source>
        <dbReference type="ARBA" id="ARBA00022676"/>
    </source>
</evidence>
<dbReference type="AlphaFoldDB" id="A0A0L9V507"/>
<evidence type="ECO:0000313" key="5">
    <source>
        <dbReference type="Proteomes" id="UP000053144"/>
    </source>
</evidence>
<gene>
    <name evidence="4" type="ORF">LR48_Vigan08g085500</name>
</gene>
<keyword evidence="2" id="KW-0328">Glycosyltransferase</keyword>
<evidence type="ECO:0000256" key="1">
    <source>
        <dbReference type="ARBA" id="ARBA00004877"/>
    </source>
</evidence>